<reference evidence="1" key="1">
    <citation type="submission" date="2017-02" db="EMBL/GenBank/DDBJ databases">
        <title>Delving into the versatile metabolic prowess of the omnipresent phylum Bacteroidetes.</title>
        <authorList>
            <person name="Nobu M.K."/>
            <person name="Mei R."/>
            <person name="Narihiro T."/>
            <person name="Kuroda K."/>
            <person name="Liu W.-T."/>
        </authorList>
    </citation>
    <scope>NUCLEOTIDE SEQUENCE</scope>
    <source>
        <strain evidence="1">ADurb.Bin280</strain>
    </source>
</reference>
<name>A0A1V5SD25_9BACT</name>
<comment type="caution">
    <text evidence="1">The sequence shown here is derived from an EMBL/GenBank/DDBJ whole genome shotgun (WGS) entry which is preliminary data.</text>
</comment>
<dbReference type="EMBL" id="MWBO01000031">
    <property type="protein sequence ID" value="OQA52420.1"/>
    <property type="molecule type" value="Genomic_DNA"/>
</dbReference>
<accession>A0A1V5SD25</accession>
<dbReference type="Proteomes" id="UP000485367">
    <property type="component" value="Unassembled WGS sequence"/>
</dbReference>
<proteinExistence type="predicted"/>
<evidence type="ECO:0000313" key="1">
    <source>
        <dbReference type="EMBL" id="OQA52420.1"/>
    </source>
</evidence>
<dbReference type="AlphaFoldDB" id="A0A1V5SD25"/>
<organism evidence="1">
    <name type="scientific">candidate division WS2 bacterium ADurb.Bin280</name>
    <dbReference type="NCBI Taxonomy" id="1852829"/>
    <lineage>
        <taxon>Bacteria</taxon>
        <taxon>candidate division WS2</taxon>
    </lineage>
</organism>
<gene>
    <name evidence="1" type="ORF">BWY43_00487</name>
</gene>
<sequence length="156" mass="17310">MAVAEKRKVQHPTFALDYAVLSAMLDAMKLPEDLKESIALIPGLPKPDVSQILARVCSEVGSPSHRILCRSRGLGKEEPLSQYVAFKRIEAADRIILRDNALVITGHHSQWPEYLEIRVKNVGDTGGVDEGVFAVLLATALWRCNHRLIINRCEGD</sequence>
<protein>
    <submittedName>
        <fullName evidence="1">Uncharacterized protein</fullName>
    </submittedName>
</protein>